<feature type="signal peptide" evidence="1">
    <location>
        <begin position="1"/>
        <end position="19"/>
    </location>
</feature>
<dbReference type="RefSeq" id="XP_052745997.1">
    <property type="nucleotide sequence ID" value="XM_052890037.1"/>
</dbReference>
<dbReference type="GO" id="GO:0006508">
    <property type="term" value="P:proteolysis"/>
    <property type="evidence" value="ECO:0007669"/>
    <property type="project" value="UniProtKB-KW"/>
</dbReference>
<evidence type="ECO:0000313" key="4">
    <source>
        <dbReference type="RefSeq" id="XP_052745997.1"/>
    </source>
</evidence>
<dbReference type="PANTHER" id="PTHR24260:SF147">
    <property type="entry name" value="EG:BACR7A4.3 PROTEIN-RELATED"/>
    <property type="match status" value="1"/>
</dbReference>
<name>A0ABM3M4K8_BICAN</name>
<keyword evidence="4" id="KW-0645">Protease</keyword>
<dbReference type="Proteomes" id="UP001652582">
    <property type="component" value="Chromosome 27"/>
</dbReference>
<dbReference type="InterPro" id="IPR051333">
    <property type="entry name" value="CLIP_Serine_Protease"/>
</dbReference>
<feature type="domain" description="Peptidase S1" evidence="2">
    <location>
        <begin position="147"/>
        <end position="448"/>
    </location>
</feature>
<dbReference type="InterPro" id="IPR001254">
    <property type="entry name" value="Trypsin_dom"/>
</dbReference>
<gene>
    <name evidence="4" type="primary">LOC112054401</name>
</gene>
<dbReference type="InterPro" id="IPR009003">
    <property type="entry name" value="Peptidase_S1_PA"/>
</dbReference>
<dbReference type="Gene3D" id="2.40.10.10">
    <property type="entry name" value="Trypsin-like serine proteases"/>
    <property type="match status" value="2"/>
</dbReference>
<dbReference type="InterPro" id="IPR043504">
    <property type="entry name" value="Peptidase_S1_PA_chymotrypsin"/>
</dbReference>
<dbReference type="GeneID" id="112054401"/>
<dbReference type="GO" id="GO:0008233">
    <property type="term" value="F:peptidase activity"/>
    <property type="evidence" value="ECO:0007669"/>
    <property type="project" value="UniProtKB-KW"/>
</dbReference>
<dbReference type="PROSITE" id="PS50240">
    <property type="entry name" value="TRYPSIN_DOM"/>
    <property type="match status" value="1"/>
</dbReference>
<reference evidence="4" key="1">
    <citation type="submission" date="2025-08" db="UniProtKB">
        <authorList>
            <consortium name="RefSeq"/>
        </authorList>
    </citation>
    <scope>IDENTIFICATION</scope>
</reference>
<dbReference type="Pfam" id="PF00089">
    <property type="entry name" value="Trypsin"/>
    <property type="match status" value="2"/>
</dbReference>
<sequence length="452" mass="50670">MNWFALSIVFLVAVQHGSSLNEGEGCVIRHTDSPGVCTVYTSLQSSGVSLTSVVCVTEGEGCVIRHTDSTGVCTLGSKCLPALNDYQRNGIPPTLCSEQRFPFLVCCTDLTAINQKPVFEKTTRRKRLSERKCDEYSRYMPENTPNCIDDQVIEKAKRGEFPHMAAVGWENYLRRTDYMFECSGSLISSRFVLTSADCKVGPYSHKQPPKIVRLGPLDIPMQDNATDRDLPVKSIHVYPGYNSSVIYNNIALLELEADVDFNDDIRPACLWSKPDFPGYSKAIATGWVVDGISEYHQYHHSRPLPRFVSNIRPACLWSKPDFPGYSKAIATGWVVDGINVPWDALNSLMKMPFRLLDSNFCNKTFEKYQQEWWGVSDEQLCVEKLNASYGMCTGPPGSPLQVVSRSDKCIVHVVGVLTLATWCGVHVPWPAVYTRVYSHLDWIEGVVWPGEQ</sequence>
<dbReference type="SMART" id="SM00020">
    <property type="entry name" value="Tryp_SPc"/>
    <property type="match status" value="1"/>
</dbReference>
<feature type="chain" id="PRO_5046018659" evidence="1">
    <location>
        <begin position="20"/>
        <end position="452"/>
    </location>
</feature>
<dbReference type="PANTHER" id="PTHR24260">
    <property type="match status" value="1"/>
</dbReference>
<accession>A0ABM3M4K8</accession>
<proteinExistence type="predicted"/>
<evidence type="ECO:0000313" key="3">
    <source>
        <dbReference type="Proteomes" id="UP001652582"/>
    </source>
</evidence>
<organism evidence="3 4">
    <name type="scientific">Bicyclus anynana</name>
    <name type="common">Squinting bush brown butterfly</name>
    <dbReference type="NCBI Taxonomy" id="110368"/>
    <lineage>
        <taxon>Eukaryota</taxon>
        <taxon>Metazoa</taxon>
        <taxon>Ecdysozoa</taxon>
        <taxon>Arthropoda</taxon>
        <taxon>Hexapoda</taxon>
        <taxon>Insecta</taxon>
        <taxon>Pterygota</taxon>
        <taxon>Neoptera</taxon>
        <taxon>Endopterygota</taxon>
        <taxon>Lepidoptera</taxon>
        <taxon>Glossata</taxon>
        <taxon>Ditrysia</taxon>
        <taxon>Papilionoidea</taxon>
        <taxon>Nymphalidae</taxon>
        <taxon>Satyrinae</taxon>
        <taxon>Satyrini</taxon>
        <taxon>Mycalesina</taxon>
        <taxon>Bicyclus</taxon>
    </lineage>
</organism>
<keyword evidence="1" id="KW-0732">Signal</keyword>
<keyword evidence="4" id="KW-0378">Hydrolase</keyword>
<protein>
    <submittedName>
        <fullName evidence="4">Serine protease snake</fullName>
    </submittedName>
</protein>
<dbReference type="SUPFAM" id="SSF50494">
    <property type="entry name" value="Trypsin-like serine proteases"/>
    <property type="match status" value="2"/>
</dbReference>
<evidence type="ECO:0000256" key="1">
    <source>
        <dbReference type="SAM" id="SignalP"/>
    </source>
</evidence>
<evidence type="ECO:0000259" key="2">
    <source>
        <dbReference type="PROSITE" id="PS50240"/>
    </source>
</evidence>
<keyword evidence="3" id="KW-1185">Reference proteome</keyword>